<organism evidence="3 4">
    <name type="scientific">Littorina saxatilis</name>
    <dbReference type="NCBI Taxonomy" id="31220"/>
    <lineage>
        <taxon>Eukaryota</taxon>
        <taxon>Metazoa</taxon>
        <taxon>Spiralia</taxon>
        <taxon>Lophotrochozoa</taxon>
        <taxon>Mollusca</taxon>
        <taxon>Gastropoda</taxon>
        <taxon>Caenogastropoda</taxon>
        <taxon>Littorinimorpha</taxon>
        <taxon>Littorinoidea</taxon>
        <taxon>Littorinidae</taxon>
        <taxon>Littorina</taxon>
    </lineage>
</organism>
<dbReference type="Proteomes" id="UP001374579">
    <property type="component" value="Unassembled WGS sequence"/>
</dbReference>
<evidence type="ECO:0000256" key="2">
    <source>
        <dbReference type="SAM" id="Phobius"/>
    </source>
</evidence>
<feature type="region of interest" description="Disordered" evidence="1">
    <location>
        <begin position="42"/>
        <end position="66"/>
    </location>
</feature>
<keyword evidence="2" id="KW-1133">Transmembrane helix</keyword>
<keyword evidence="2" id="KW-0812">Transmembrane</keyword>
<dbReference type="EMBL" id="JBAMIC010004070">
    <property type="protein sequence ID" value="KAK7087924.1"/>
    <property type="molecule type" value="Genomic_DNA"/>
</dbReference>
<dbReference type="AlphaFoldDB" id="A0AAN9AJH4"/>
<evidence type="ECO:0000313" key="3">
    <source>
        <dbReference type="EMBL" id="KAK7087924.1"/>
    </source>
</evidence>
<feature type="compositionally biased region" description="Basic and acidic residues" evidence="1">
    <location>
        <begin position="53"/>
        <end position="66"/>
    </location>
</feature>
<feature type="transmembrane region" description="Helical" evidence="2">
    <location>
        <begin position="16"/>
        <end position="36"/>
    </location>
</feature>
<gene>
    <name evidence="3" type="ORF">V1264_021913</name>
</gene>
<comment type="caution">
    <text evidence="3">The sequence shown here is derived from an EMBL/GenBank/DDBJ whole genome shotgun (WGS) entry which is preliminary data.</text>
</comment>
<evidence type="ECO:0000313" key="4">
    <source>
        <dbReference type="Proteomes" id="UP001374579"/>
    </source>
</evidence>
<accession>A0AAN9AJH4</accession>
<sequence>MASSVHTVLKQQDPGVTIGVFVALLTVMVVLAVVVYKPRSLPGQRSVLPCCRDAPRKPPRDSDNSL</sequence>
<keyword evidence="2" id="KW-0472">Membrane</keyword>
<name>A0AAN9AJH4_9CAEN</name>
<keyword evidence="4" id="KW-1185">Reference proteome</keyword>
<proteinExistence type="predicted"/>
<protein>
    <submittedName>
        <fullName evidence="3">Uncharacterized protein</fullName>
    </submittedName>
</protein>
<reference evidence="3 4" key="1">
    <citation type="submission" date="2024-02" db="EMBL/GenBank/DDBJ databases">
        <title>Chromosome-scale genome assembly of the rough periwinkle Littorina saxatilis.</title>
        <authorList>
            <person name="De Jode A."/>
            <person name="Faria R."/>
            <person name="Formenti G."/>
            <person name="Sims Y."/>
            <person name="Smith T.P."/>
            <person name="Tracey A."/>
            <person name="Wood J.M.D."/>
            <person name="Zagrodzka Z.B."/>
            <person name="Johannesson K."/>
            <person name="Butlin R.K."/>
            <person name="Leder E.H."/>
        </authorList>
    </citation>
    <scope>NUCLEOTIDE SEQUENCE [LARGE SCALE GENOMIC DNA]</scope>
    <source>
        <strain evidence="3">Snail1</strain>
        <tissue evidence="3">Muscle</tissue>
    </source>
</reference>
<evidence type="ECO:0000256" key="1">
    <source>
        <dbReference type="SAM" id="MobiDB-lite"/>
    </source>
</evidence>